<dbReference type="AlphaFoldDB" id="A0A1D1UW50"/>
<comment type="caution">
    <text evidence="1">The sequence shown here is derived from an EMBL/GenBank/DDBJ whole genome shotgun (WGS) entry which is preliminary data.</text>
</comment>
<gene>
    <name evidence="1" type="primary">RvY_04118</name>
    <name evidence="1" type="synonym">RvY_04118.1</name>
    <name evidence="1" type="ORF">RvY_04118-1</name>
</gene>
<dbReference type="EMBL" id="BDGG01000002">
    <property type="protein sequence ID" value="GAU91962.1"/>
    <property type="molecule type" value="Genomic_DNA"/>
</dbReference>
<dbReference type="InterPro" id="IPR024824">
    <property type="entry name" value="GADD45"/>
</dbReference>
<accession>A0A1D1UW50</accession>
<dbReference type="GO" id="GO:0005737">
    <property type="term" value="C:cytoplasm"/>
    <property type="evidence" value="ECO:0007669"/>
    <property type="project" value="TreeGrafter"/>
</dbReference>
<protein>
    <submittedName>
        <fullName evidence="1">Uncharacterized protein</fullName>
    </submittedName>
</protein>
<organism evidence="1 2">
    <name type="scientific">Ramazzottius varieornatus</name>
    <name type="common">Water bear</name>
    <name type="synonym">Tardigrade</name>
    <dbReference type="NCBI Taxonomy" id="947166"/>
    <lineage>
        <taxon>Eukaryota</taxon>
        <taxon>Metazoa</taxon>
        <taxon>Ecdysozoa</taxon>
        <taxon>Tardigrada</taxon>
        <taxon>Eutardigrada</taxon>
        <taxon>Parachela</taxon>
        <taxon>Hypsibioidea</taxon>
        <taxon>Ramazzottiidae</taxon>
        <taxon>Ramazzottius</taxon>
    </lineage>
</organism>
<evidence type="ECO:0000313" key="2">
    <source>
        <dbReference type="Proteomes" id="UP000186922"/>
    </source>
</evidence>
<proteinExistence type="predicted"/>
<dbReference type="PANTHER" id="PTHR10411">
    <property type="entry name" value="GROWTH ARREST AND DNA DAMAGE-INDUCIBLE PROTEIN GADD45"/>
    <property type="match status" value="1"/>
</dbReference>
<dbReference type="GO" id="GO:0051726">
    <property type="term" value="P:regulation of cell cycle"/>
    <property type="evidence" value="ECO:0007669"/>
    <property type="project" value="InterPro"/>
</dbReference>
<dbReference type="InterPro" id="IPR029064">
    <property type="entry name" value="Ribosomal_eL30-like_sf"/>
</dbReference>
<reference evidence="1 2" key="1">
    <citation type="journal article" date="2016" name="Nat. Commun.">
        <title>Extremotolerant tardigrade genome and improved radiotolerance of human cultured cells by tardigrade-unique protein.</title>
        <authorList>
            <person name="Hashimoto T."/>
            <person name="Horikawa D.D."/>
            <person name="Saito Y."/>
            <person name="Kuwahara H."/>
            <person name="Kozuka-Hata H."/>
            <person name="Shin-I T."/>
            <person name="Minakuchi Y."/>
            <person name="Ohishi K."/>
            <person name="Motoyama A."/>
            <person name="Aizu T."/>
            <person name="Enomoto A."/>
            <person name="Kondo K."/>
            <person name="Tanaka S."/>
            <person name="Hara Y."/>
            <person name="Koshikawa S."/>
            <person name="Sagara H."/>
            <person name="Miura T."/>
            <person name="Yokobori S."/>
            <person name="Miyagawa K."/>
            <person name="Suzuki Y."/>
            <person name="Kubo T."/>
            <person name="Oyama M."/>
            <person name="Kohara Y."/>
            <person name="Fujiyama A."/>
            <person name="Arakawa K."/>
            <person name="Katayama T."/>
            <person name="Toyoda A."/>
            <person name="Kunieda T."/>
        </authorList>
    </citation>
    <scope>NUCLEOTIDE SEQUENCE [LARGE SCALE GENOMIC DNA]</scope>
    <source>
        <strain evidence="1 2">YOKOZUNA-1</strain>
    </source>
</reference>
<dbReference type="Proteomes" id="UP000186922">
    <property type="component" value="Unassembled WGS sequence"/>
</dbReference>
<sequence length="189" mass="21099">MNDYAEERIQAVCEALVASFNAAINSNGLSLGLSDSFEILDYDPQSILVCVIPYVKEQTDPLKHVHLLLMEAFCRENSIRLLKMASMEGFCSLLKIVQMMDRSNPYSVDTSNTDATDLMIIKNNVNDCKQDENFRSCYDALVSTRSGPTEETEEAVVTYGSRGSVVPVLPPLFPTFFDTTMWSTDVNGR</sequence>
<dbReference type="GO" id="GO:0005634">
    <property type="term" value="C:nucleus"/>
    <property type="evidence" value="ECO:0007669"/>
    <property type="project" value="InterPro"/>
</dbReference>
<name>A0A1D1UW50_RAMVA</name>
<dbReference type="PANTHER" id="PTHR10411:SF8">
    <property type="entry name" value="FI09246P"/>
    <property type="match status" value="1"/>
</dbReference>
<dbReference type="Gene3D" id="3.30.1330.30">
    <property type="match status" value="1"/>
</dbReference>
<evidence type="ECO:0000313" key="1">
    <source>
        <dbReference type="EMBL" id="GAU91962.1"/>
    </source>
</evidence>
<keyword evidence="2" id="KW-1185">Reference proteome</keyword>
<dbReference type="OrthoDB" id="5976967at2759"/>